<evidence type="ECO:0000313" key="3">
    <source>
        <dbReference type="Proteomes" id="UP000555564"/>
    </source>
</evidence>
<dbReference type="InterPro" id="IPR041657">
    <property type="entry name" value="HTH_17"/>
</dbReference>
<dbReference type="InterPro" id="IPR036388">
    <property type="entry name" value="WH-like_DNA-bd_sf"/>
</dbReference>
<dbReference type="Proteomes" id="UP000555564">
    <property type="component" value="Unassembled WGS sequence"/>
</dbReference>
<sequence length="81" mass="9354">MSKVETVSPNEPLSPSVDGWYTTEELAQMLKVDPSTLRRWRTGRPIQGPPFVQLSSRVTLYDVRDVRRWLESRRIDPAQVA</sequence>
<dbReference type="EMBL" id="JACHIU010000001">
    <property type="protein sequence ID" value="MBB6474327.1"/>
    <property type="molecule type" value="Genomic_DNA"/>
</dbReference>
<dbReference type="RefSeq" id="WP_184982744.1">
    <property type="nucleotide sequence ID" value="NZ_BAAALO010000095.1"/>
</dbReference>
<keyword evidence="3" id="KW-1185">Reference proteome</keyword>
<dbReference type="SUPFAM" id="SSF46955">
    <property type="entry name" value="Putative DNA-binding domain"/>
    <property type="match status" value="1"/>
</dbReference>
<protein>
    <recommendedName>
        <fullName evidence="1">Helix-turn-helix domain-containing protein</fullName>
    </recommendedName>
</protein>
<name>A0A7X0IIJ3_9ACTN</name>
<dbReference type="Gene3D" id="1.10.10.10">
    <property type="entry name" value="Winged helix-like DNA-binding domain superfamily/Winged helix DNA-binding domain"/>
    <property type="match status" value="1"/>
</dbReference>
<gene>
    <name evidence="2" type="ORF">BJ992_003758</name>
</gene>
<evidence type="ECO:0000259" key="1">
    <source>
        <dbReference type="Pfam" id="PF12728"/>
    </source>
</evidence>
<comment type="caution">
    <text evidence="2">The sequence shown here is derived from an EMBL/GenBank/DDBJ whole genome shotgun (WGS) entry which is preliminary data.</text>
</comment>
<dbReference type="Pfam" id="PF12728">
    <property type="entry name" value="HTH_17"/>
    <property type="match status" value="1"/>
</dbReference>
<reference evidence="2 3" key="1">
    <citation type="submission" date="2020-08" db="EMBL/GenBank/DDBJ databases">
        <title>Sequencing the genomes of 1000 actinobacteria strains.</title>
        <authorList>
            <person name="Klenk H.-P."/>
        </authorList>
    </citation>
    <scope>NUCLEOTIDE SEQUENCE [LARGE SCALE GENOMIC DNA]</scope>
    <source>
        <strain evidence="2 3">DSM 44936</strain>
    </source>
</reference>
<accession>A0A7X0IIJ3</accession>
<dbReference type="AlphaFoldDB" id="A0A7X0IIJ3"/>
<feature type="domain" description="Helix-turn-helix" evidence="1">
    <location>
        <begin position="20"/>
        <end position="74"/>
    </location>
</feature>
<proteinExistence type="predicted"/>
<evidence type="ECO:0000313" key="2">
    <source>
        <dbReference type="EMBL" id="MBB6474327.1"/>
    </source>
</evidence>
<organism evidence="2 3">
    <name type="scientific">Sphaerisporangium rubeum</name>
    <dbReference type="NCBI Taxonomy" id="321317"/>
    <lineage>
        <taxon>Bacteria</taxon>
        <taxon>Bacillati</taxon>
        <taxon>Actinomycetota</taxon>
        <taxon>Actinomycetes</taxon>
        <taxon>Streptosporangiales</taxon>
        <taxon>Streptosporangiaceae</taxon>
        <taxon>Sphaerisporangium</taxon>
    </lineage>
</organism>
<dbReference type="InterPro" id="IPR009061">
    <property type="entry name" value="DNA-bd_dom_put_sf"/>
</dbReference>